<dbReference type="InterPro" id="IPR045857">
    <property type="entry name" value="O16G_dom_2"/>
</dbReference>
<dbReference type="SUPFAM" id="SSF51445">
    <property type="entry name" value="(Trans)glycosidases"/>
    <property type="match status" value="1"/>
</dbReference>
<dbReference type="EMBL" id="CP036349">
    <property type="protein sequence ID" value="QDV74703.1"/>
    <property type="molecule type" value="Genomic_DNA"/>
</dbReference>
<gene>
    <name evidence="2" type="primary">ams</name>
    <name evidence="2" type="ORF">Spa11_29110</name>
</gene>
<evidence type="ECO:0000313" key="2">
    <source>
        <dbReference type="EMBL" id="QDV74703.1"/>
    </source>
</evidence>
<keyword evidence="2" id="KW-0808">Transferase</keyword>
<dbReference type="SUPFAM" id="SSF51011">
    <property type="entry name" value="Glycosyl hydrolase domain"/>
    <property type="match status" value="1"/>
</dbReference>
<dbReference type="EC" id="2.4.1.4" evidence="2"/>
<dbReference type="InterPro" id="IPR044077">
    <property type="entry name" value="Amylosucrase"/>
</dbReference>
<dbReference type="Gene3D" id="3.20.20.80">
    <property type="entry name" value="Glycosidases"/>
    <property type="match status" value="1"/>
</dbReference>
<proteinExistence type="predicted"/>
<dbReference type="PANTHER" id="PTHR10357">
    <property type="entry name" value="ALPHA-AMYLASE FAMILY MEMBER"/>
    <property type="match status" value="1"/>
</dbReference>
<dbReference type="KEGG" id="bmei:Spa11_29110"/>
<accession>A0A518KA92</accession>
<sequence length="672" mass="77453">MQHFDSDLISRSETTLRRLWPRLEERFGSRVDAWEWETFQKRVETHFASLFAPLFALYGEQYDFFFHLETILQTIAEAWIGRDSELRALDALREEDPTWFQSHRMVGATCYLDLFAGNFDGLREKLPYLKELGITYLHLMPIFRSPEGDNDGGYAVSDYRDVDPALGVQDDLRKVATQLRQHGIAIALDFVLNHTSDEHIWAKRALEGDANYQAYYWMFPDRSLPDAYERNLHDIFPDDHDGSFTYRPRIKRWVWTTFHTYQWDLNYSNPAVLRQMTEEMLFLANVGVEVIRMDAVAFLWKELGTDCQNLPNAHNVLRAMSAAARIAAPAIALKSEAIVHPDEVSKYIHPDECQLSYNPQLMALLWDALATRKTNALRSAMEQRFAIPGGCAWVNYIRCHDDVGWAFSDNDIEAAGFDPRSHRRFLTNFYTGQHEGSFSRGLVFQVNPATGDARVSGMTASLAGLEHALEIGDEEEVELAVRRITLLHGVIVTIGGMPLIYLGDEIAMTNDYRFTEDHQKYTDSRWVHRPPFNWEQSRRRYDSDTPEGRVYEGLLRLIQLRTQSPAFDRAETEFVDVGNEHIFAFFRSRDEHSALVIGNFSEHPQSIEAKRLRNLGLRKTVVDMFRGEVITAGQRLDMEPYQLMVLVTGAQHGMQQDRLTTSPHAQDHQTNE</sequence>
<keyword evidence="3" id="KW-1185">Reference proteome</keyword>
<dbReference type="InterPro" id="IPR013780">
    <property type="entry name" value="Glyco_hydro_b"/>
</dbReference>
<dbReference type="Proteomes" id="UP000316426">
    <property type="component" value="Chromosome"/>
</dbReference>
<dbReference type="PANTHER" id="PTHR10357:SF213">
    <property type="entry name" value="ALPHA AMYLASE CATALYTIC REGION"/>
    <property type="match status" value="1"/>
</dbReference>
<dbReference type="InterPro" id="IPR006047">
    <property type="entry name" value="GH13_cat_dom"/>
</dbReference>
<protein>
    <submittedName>
        <fullName evidence="2">Amylosucrase</fullName>
        <ecNumber evidence="2">2.4.1.4</ecNumber>
    </submittedName>
</protein>
<dbReference type="Gene3D" id="1.10.1740.10">
    <property type="match status" value="1"/>
</dbReference>
<reference evidence="2 3" key="1">
    <citation type="submission" date="2019-02" db="EMBL/GenBank/DDBJ databases">
        <title>Deep-cultivation of Planctomycetes and their phenomic and genomic characterization uncovers novel biology.</title>
        <authorList>
            <person name="Wiegand S."/>
            <person name="Jogler M."/>
            <person name="Boedeker C."/>
            <person name="Pinto D."/>
            <person name="Vollmers J."/>
            <person name="Rivas-Marin E."/>
            <person name="Kohn T."/>
            <person name="Peeters S.H."/>
            <person name="Heuer A."/>
            <person name="Rast P."/>
            <person name="Oberbeckmann S."/>
            <person name="Bunk B."/>
            <person name="Jeske O."/>
            <person name="Meyerdierks A."/>
            <person name="Storesund J.E."/>
            <person name="Kallscheuer N."/>
            <person name="Luecker S."/>
            <person name="Lage O.M."/>
            <person name="Pohl T."/>
            <person name="Merkel B.J."/>
            <person name="Hornburger P."/>
            <person name="Mueller R.-W."/>
            <person name="Bruemmer F."/>
            <person name="Labrenz M."/>
            <person name="Spormann A.M."/>
            <person name="Op den Camp H."/>
            <person name="Overmann J."/>
            <person name="Amann R."/>
            <person name="Jetten M.S.M."/>
            <person name="Mascher T."/>
            <person name="Medema M.H."/>
            <person name="Devos D.P."/>
            <person name="Kaster A.-K."/>
            <person name="Ovreas L."/>
            <person name="Rohde M."/>
            <person name="Galperin M.Y."/>
            <person name="Jogler C."/>
        </authorList>
    </citation>
    <scope>NUCLEOTIDE SEQUENCE [LARGE SCALE GENOMIC DNA]</scope>
    <source>
        <strain evidence="2 3">Spa11</strain>
    </source>
</reference>
<feature type="domain" description="Glycosyl hydrolase family 13 catalytic" evidence="1">
    <location>
        <begin position="109"/>
        <end position="561"/>
    </location>
</feature>
<organism evidence="2 3">
    <name type="scientific">Botrimarina mediterranea</name>
    <dbReference type="NCBI Taxonomy" id="2528022"/>
    <lineage>
        <taxon>Bacteria</taxon>
        <taxon>Pseudomonadati</taxon>
        <taxon>Planctomycetota</taxon>
        <taxon>Planctomycetia</taxon>
        <taxon>Pirellulales</taxon>
        <taxon>Lacipirellulaceae</taxon>
        <taxon>Botrimarina</taxon>
    </lineage>
</organism>
<evidence type="ECO:0000259" key="1">
    <source>
        <dbReference type="SMART" id="SM00642"/>
    </source>
</evidence>
<dbReference type="Gene3D" id="2.60.40.1180">
    <property type="entry name" value="Golgi alpha-mannosidase II"/>
    <property type="match status" value="1"/>
</dbReference>
<keyword evidence="2" id="KW-0328">Glycosyltransferase</keyword>
<dbReference type="Gene3D" id="3.90.400.10">
    <property type="entry name" value="Oligo-1,6-glucosidase, Domain 2"/>
    <property type="match status" value="1"/>
</dbReference>
<dbReference type="Pfam" id="PF00128">
    <property type="entry name" value="Alpha-amylase"/>
    <property type="match status" value="1"/>
</dbReference>
<name>A0A518KA92_9BACT</name>
<evidence type="ECO:0000313" key="3">
    <source>
        <dbReference type="Proteomes" id="UP000316426"/>
    </source>
</evidence>
<dbReference type="InterPro" id="IPR017853">
    <property type="entry name" value="GH"/>
</dbReference>
<dbReference type="SMART" id="SM00642">
    <property type="entry name" value="Aamy"/>
    <property type="match status" value="1"/>
</dbReference>
<dbReference type="RefSeq" id="WP_145113341.1">
    <property type="nucleotide sequence ID" value="NZ_CP036349.1"/>
</dbReference>
<dbReference type="GO" id="GO:0047669">
    <property type="term" value="F:amylosucrase activity"/>
    <property type="evidence" value="ECO:0007669"/>
    <property type="project" value="UniProtKB-EC"/>
</dbReference>
<dbReference type="AlphaFoldDB" id="A0A518KA92"/>
<dbReference type="GO" id="GO:0005975">
    <property type="term" value="P:carbohydrate metabolic process"/>
    <property type="evidence" value="ECO:0007669"/>
    <property type="project" value="InterPro"/>
</dbReference>
<dbReference type="CDD" id="cd11324">
    <property type="entry name" value="AmyAc_Amylosucrase"/>
    <property type="match status" value="1"/>
</dbReference>